<keyword evidence="1" id="KW-0812">Transmembrane</keyword>
<accession>A0A5D2IAI8</accession>
<keyword evidence="1" id="KW-0472">Membrane</keyword>
<dbReference type="InterPro" id="IPR012337">
    <property type="entry name" value="RNaseH-like_sf"/>
</dbReference>
<dbReference type="Gene3D" id="3.30.420.10">
    <property type="entry name" value="Ribonuclease H-like superfamily/Ribonuclease H"/>
    <property type="match status" value="1"/>
</dbReference>
<name>A0A5D2IAI8_GOSTO</name>
<dbReference type="PANTHER" id="PTHR12242">
    <property type="entry name" value="OS02G0130600 PROTEIN-RELATED"/>
    <property type="match status" value="1"/>
</dbReference>
<feature type="transmembrane region" description="Helical" evidence="1">
    <location>
        <begin position="511"/>
        <end position="536"/>
    </location>
</feature>
<feature type="transmembrane region" description="Helical" evidence="1">
    <location>
        <begin position="447"/>
        <end position="471"/>
    </location>
</feature>
<dbReference type="AlphaFoldDB" id="A0A5D2IAI8"/>
<dbReference type="SUPFAM" id="SSF53098">
    <property type="entry name" value="Ribonuclease H-like"/>
    <property type="match status" value="1"/>
</dbReference>
<sequence length="587" mass="67566">MEISVEKIEGSTDVKYFYDVHVGNHRILTVVTYCEITAGKWLKQAKKANNSKSLPKTLVVGFSVERQNDYYSRYGLLEFPYELLHICIGSHCLLYRLNDPDLYKPPKFLAHFLSDPEVIVVGMGIKEKSSHLEKDFQVKIKNAVDLNELAVKGMKRDELDLGRYDLDRLAKAVLGKHMDVLRPGRKIEWFKRKRPYYHSPELNDEKVMFTTADAYLCYRIGSQLFDMIHGKASSAIAAAAAVAAAAKSRKNKKMKKGKKNKKAAAFIGSLWVLWKKEAASRCDEESVYESLLEARPDADGFIRATPRAHVGSNQLWTSCWIRVHPGWLVLTRFVSFAVMAGFLVWDIVEWDASIFVYYTEWTFVLVMVYFALGTAISAYGCWVCFTTPLPENSLRDEFVKTDVEEGRIANSVTYQAKNVWCKIKLQSHYAQEEFQRRAGFWGYLMQIIYQTCGGAVILTDIVFWLVIVPFLSNSHLGLNMLMGCMHTVNAVFLIVDTLFNSLPFPWFRLAYFVQWSCLYAIFQWVLHACGFTWWPYPFLELNTPWAPLWYFSMAVVHIPCYGTYALIVKAKNSILPRLFPHDFVRSY</sequence>
<keyword evidence="3" id="KW-1185">Reference proteome</keyword>
<reference evidence="2 3" key="1">
    <citation type="submission" date="2019-07" db="EMBL/GenBank/DDBJ databases">
        <title>WGS assembly of Gossypium tomentosum.</title>
        <authorList>
            <person name="Chen Z.J."/>
            <person name="Sreedasyam A."/>
            <person name="Ando A."/>
            <person name="Song Q."/>
            <person name="De L."/>
            <person name="Hulse-Kemp A."/>
            <person name="Ding M."/>
            <person name="Ye W."/>
            <person name="Kirkbride R."/>
            <person name="Jenkins J."/>
            <person name="Plott C."/>
            <person name="Lovell J."/>
            <person name="Lin Y.-M."/>
            <person name="Vaughn R."/>
            <person name="Liu B."/>
            <person name="Li W."/>
            <person name="Simpson S."/>
            <person name="Scheffler B."/>
            <person name="Saski C."/>
            <person name="Grover C."/>
            <person name="Hu G."/>
            <person name="Conover J."/>
            <person name="Carlson J."/>
            <person name="Shu S."/>
            <person name="Boston L."/>
            <person name="Williams M."/>
            <person name="Peterson D."/>
            <person name="Mcgee K."/>
            <person name="Jones D."/>
            <person name="Wendel J."/>
            <person name="Stelly D."/>
            <person name="Grimwood J."/>
            <person name="Schmutz J."/>
        </authorList>
    </citation>
    <scope>NUCLEOTIDE SEQUENCE [LARGE SCALE GENOMIC DNA]</scope>
    <source>
        <strain evidence="2">7179.01</strain>
    </source>
</reference>
<dbReference type="EMBL" id="CM017634">
    <property type="protein sequence ID" value="TYH38986.1"/>
    <property type="molecule type" value="Genomic_DNA"/>
</dbReference>
<protein>
    <recommendedName>
        <fullName evidence="4">3'-5' exonuclease domain-containing protein</fullName>
    </recommendedName>
</protein>
<dbReference type="GO" id="GO:0003676">
    <property type="term" value="F:nucleic acid binding"/>
    <property type="evidence" value="ECO:0007669"/>
    <property type="project" value="InterPro"/>
</dbReference>
<dbReference type="PANTHER" id="PTHR12242:SF6">
    <property type="entry name" value="PROTEIN ROLLING PROTEIN"/>
    <property type="match status" value="1"/>
</dbReference>
<evidence type="ECO:0000313" key="3">
    <source>
        <dbReference type="Proteomes" id="UP000322667"/>
    </source>
</evidence>
<proteinExistence type="predicted"/>
<feature type="transmembrane region" description="Helical" evidence="1">
    <location>
        <begin position="363"/>
        <end position="385"/>
    </location>
</feature>
<dbReference type="Proteomes" id="UP000322667">
    <property type="component" value="Chromosome D12"/>
</dbReference>
<gene>
    <name evidence="2" type="ORF">ES332_D12G148400v1</name>
</gene>
<feature type="transmembrane region" description="Helical" evidence="1">
    <location>
        <begin position="477"/>
        <end position="499"/>
    </location>
</feature>
<organism evidence="2 3">
    <name type="scientific">Gossypium tomentosum</name>
    <name type="common">Hawaiian cotton</name>
    <name type="synonym">Gossypium sandvicense</name>
    <dbReference type="NCBI Taxonomy" id="34277"/>
    <lineage>
        <taxon>Eukaryota</taxon>
        <taxon>Viridiplantae</taxon>
        <taxon>Streptophyta</taxon>
        <taxon>Embryophyta</taxon>
        <taxon>Tracheophyta</taxon>
        <taxon>Spermatophyta</taxon>
        <taxon>Magnoliopsida</taxon>
        <taxon>eudicotyledons</taxon>
        <taxon>Gunneridae</taxon>
        <taxon>Pentapetalae</taxon>
        <taxon>rosids</taxon>
        <taxon>malvids</taxon>
        <taxon>Malvales</taxon>
        <taxon>Malvaceae</taxon>
        <taxon>Malvoideae</taxon>
        <taxon>Gossypium</taxon>
    </lineage>
</organism>
<dbReference type="InterPro" id="IPR036397">
    <property type="entry name" value="RNaseH_sf"/>
</dbReference>
<keyword evidence="1" id="KW-1133">Transmembrane helix</keyword>
<dbReference type="GO" id="GO:0016020">
    <property type="term" value="C:membrane"/>
    <property type="evidence" value="ECO:0007669"/>
    <property type="project" value="TreeGrafter"/>
</dbReference>
<feature type="transmembrane region" description="Helical" evidence="1">
    <location>
        <begin position="227"/>
        <end position="246"/>
    </location>
</feature>
<evidence type="ECO:0008006" key="4">
    <source>
        <dbReference type="Google" id="ProtNLM"/>
    </source>
</evidence>
<evidence type="ECO:0000313" key="2">
    <source>
        <dbReference type="EMBL" id="TYH38986.1"/>
    </source>
</evidence>
<feature type="transmembrane region" description="Helical" evidence="1">
    <location>
        <begin position="548"/>
        <end position="567"/>
    </location>
</feature>
<evidence type="ECO:0000256" key="1">
    <source>
        <dbReference type="SAM" id="Phobius"/>
    </source>
</evidence>
<feature type="transmembrane region" description="Helical" evidence="1">
    <location>
        <begin position="327"/>
        <end position="348"/>
    </location>
</feature>